<dbReference type="PROSITE" id="PS00187">
    <property type="entry name" value="TPP_ENZYMES"/>
    <property type="match status" value="1"/>
</dbReference>
<dbReference type="Pfam" id="PF02776">
    <property type="entry name" value="TPP_enzyme_N"/>
    <property type="match status" value="1"/>
</dbReference>
<sequence length="978" mass="108521">MANVKPQDYNVGAYLGHRMEQLGVRDYFVVPGKALPLGESNLNRIINLYVGDSNLSLLDNLLENPRLRMVQCCNELNTGYAADGYARASEAKAAAVVVPYIVGGLSILNAISGACSERLKVIVLSGCPPTSVFTGNKATHHTPSPSNKDQALHAFQGVTAASVRVDTVESAADVIDHAIGKCIQQSLPVYIELPNDIAGAPCRFPIPLNQKVEEATQTNKEGEALEAMTNLWNSSHRPVLLLGSQVQVLLSRDIIQCLAEKLGCPVLCQPDGRRISESHPQYWGTFWPGLLNREGEKLVLSSDLWLAVGVSWSDLHTPSIDVKNEAHRLISFDYNSVGLPGGKVITPISVSKLVSAMIDSTSIRPAEFLPGFKPSHPASIQAEIKTSHDALTVRSLLSGIQSLVQDTSTLVADSGDTWFAASHIKLPAGVDLHMQLPYASIGWSVPAALGAQVARPHGRIVLMVGDGAFQMTAQEIGTMIRMKLNPIILLFNNLGYKTETAVHEGPYNYIANWDYTKLATSFLDKPHAQPSNPYATEKSDLDAIPAFAEKIQTQADLLRAIERVSTESDKLAFLECCIQPDDMTPELRALGEKDSAQSPRLDALTQLHAISSATDPNPLLFIADMTDAQDSDCEDFHSSHGRDYDTFVQETAGIRRLYEAGVPFFTKEQLRDLSRQLKEAENSEKREVLIKGLEGTEETFEVRTGVTRAGSEPGTEWVLKAPAIEYRTFGFLTSYRAYQMDGYSDLSLRVLHYMELRDEVTKELRPGFRYIVDSVKTINDSFTTSIQTWEASESYTQLQKIIESRENLPPITKIVALALGTMQPRSIENWDHRSEFQHALALTLRRIVSKCQGETADKIECFAQDPAYTAIDKSILEKYEITCLEDPDAFVEIDDSTIVLTFAPDVPVRQIVADIARPAMMIWNTCEDEIWLHNGREQFMTDPFSARLRNMMMKAYDRIEFLSDEEWFGEVAIFIRRD</sequence>
<dbReference type="PANTHER" id="PTHR43452:SF1">
    <property type="entry name" value="PYRUVATE DECARBOXYLASE C186.09-RELATED"/>
    <property type="match status" value="1"/>
</dbReference>
<evidence type="ECO:0000256" key="4">
    <source>
        <dbReference type="ARBA" id="ARBA00013202"/>
    </source>
</evidence>
<evidence type="ECO:0000256" key="1">
    <source>
        <dbReference type="ARBA" id="ARBA00001041"/>
    </source>
</evidence>
<dbReference type="Pfam" id="PF02775">
    <property type="entry name" value="TPP_enzyme_C"/>
    <property type="match status" value="1"/>
</dbReference>
<proteinExistence type="inferred from homology"/>
<evidence type="ECO:0000259" key="13">
    <source>
        <dbReference type="Pfam" id="PF02775"/>
    </source>
</evidence>
<dbReference type="InterPro" id="IPR047214">
    <property type="entry name" value="TPP_PDC_IPDC"/>
</dbReference>
<gene>
    <name evidence="16" type="ORF">ANOM_007540</name>
</gene>
<comment type="catalytic activity">
    <reaction evidence="1">
        <text>a 2-oxocarboxylate + H(+) = an aldehyde + CO2</text>
        <dbReference type="Rhea" id="RHEA:11628"/>
        <dbReference type="ChEBI" id="CHEBI:15378"/>
        <dbReference type="ChEBI" id="CHEBI:16526"/>
        <dbReference type="ChEBI" id="CHEBI:17478"/>
        <dbReference type="ChEBI" id="CHEBI:35179"/>
        <dbReference type="EC" id="4.1.1.1"/>
    </reaction>
</comment>
<dbReference type="InterPro" id="IPR011766">
    <property type="entry name" value="TPP_enzyme_TPP-bd"/>
</dbReference>
<dbReference type="Pfam" id="PF07985">
    <property type="entry name" value="SRR1"/>
    <property type="match status" value="1"/>
</dbReference>
<evidence type="ECO:0000256" key="6">
    <source>
        <dbReference type="ARBA" id="ARBA00022723"/>
    </source>
</evidence>
<dbReference type="CDD" id="cd02005">
    <property type="entry name" value="TPP_PDC_IPDC"/>
    <property type="match status" value="1"/>
</dbReference>
<dbReference type="SUPFAM" id="SSF52467">
    <property type="entry name" value="DHS-like NAD/FAD-binding domain"/>
    <property type="match status" value="1"/>
</dbReference>
<dbReference type="Pfam" id="PF00205">
    <property type="entry name" value="TPP_enzyme_M"/>
    <property type="match status" value="1"/>
</dbReference>
<comment type="caution">
    <text evidence="16">The sequence shown here is derived from an EMBL/GenBank/DDBJ whole genome shotgun (WGS) entry which is preliminary data.</text>
</comment>
<dbReference type="InterPro" id="IPR029061">
    <property type="entry name" value="THDP-binding"/>
</dbReference>
<evidence type="ECO:0000256" key="7">
    <source>
        <dbReference type="ARBA" id="ARBA00022793"/>
    </source>
</evidence>
<dbReference type="GO" id="GO:0030976">
    <property type="term" value="F:thiamine pyrophosphate binding"/>
    <property type="evidence" value="ECO:0007669"/>
    <property type="project" value="InterPro"/>
</dbReference>
<reference evidence="16 17" key="1">
    <citation type="submission" date="2014-06" db="EMBL/GenBank/DDBJ databases">
        <title>The Genome of the Aflatoxigenic Filamentous Fungus Aspergillus nomius.</title>
        <authorList>
            <person name="Moore M.G."/>
            <person name="Shannon B.M."/>
            <person name="Brian M.M."/>
        </authorList>
    </citation>
    <scope>NUCLEOTIDE SEQUENCE [LARGE SCALE GENOMIC DNA]</scope>
    <source>
        <strain evidence="16 17">NRRL 13137</strain>
    </source>
</reference>
<feature type="domain" description="Thiamine pyrophosphate enzyme central" evidence="12">
    <location>
        <begin position="227"/>
        <end position="336"/>
    </location>
</feature>
<dbReference type="OrthoDB" id="3970464at2759"/>
<dbReference type="InterPro" id="IPR012942">
    <property type="entry name" value="SRR1-like"/>
</dbReference>
<keyword evidence="7" id="KW-0210">Decarboxylase</keyword>
<protein>
    <recommendedName>
        <fullName evidence="5">Pyruvate decarboxylase</fullName>
        <ecNumber evidence="4">4.1.1.1</ecNumber>
    </recommendedName>
</protein>
<dbReference type="PANTHER" id="PTHR43452">
    <property type="entry name" value="PYRUVATE DECARBOXYLASE"/>
    <property type="match status" value="1"/>
</dbReference>
<comment type="similarity">
    <text evidence="3 11">Belongs to the TPP enzyme family.</text>
</comment>
<evidence type="ECO:0000256" key="3">
    <source>
        <dbReference type="ARBA" id="ARBA00007812"/>
    </source>
</evidence>
<dbReference type="SUPFAM" id="SSF52518">
    <property type="entry name" value="Thiamin diphosphate-binding fold (THDP-binding)"/>
    <property type="match status" value="2"/>
</dbReference>
<evidence type="ECO:0000256" key="10">
    <source>
        <dbReference type="ARBA" id="ARBA00023239"/>
    </source>
</evidence>
<feature type="domain" description="Thiamine pyrophosphate enzyme N-terminal TPP-binding" evidence="14">
    <location>
        <begin position="48"/>
        <end position="134"/>
    </location>
</feature>
<dbReference type="InterPro" id="IPR012001">
    <property type="entry name" value="Thiamin_PyroP_enz_TPP-bd_dom"/>
</dbReference>
<evidence type="ECO:0000256" key="2">
    <source>
        <dbReference type="ARBA" id="ARBA00001964"/>
    </source>
</evidence>
<evidence type="ECO:0000259" key="14">
    <source>
        <dbReference type="Pfam" id="PF02776"/>
    </source>
</evidence>
<dbReference type="Gene3D" id="3.40.50.1220">
    <property type="entry name" value="TPP-binding domain"/>
    <property type="match status" value="1"/>
</dbReference>
<name>A0A0L1IZ67_ASPN3</name>
<accession>A0A0L1IZ67</accession>
<evidence type="ECO:0000259" key="15">
    <source>
        <dbReference type="Pfam" id="PF07985"/>
    </source>
</evidence>
<dbReference type="AlphaFoldDB" id="A0A0L1IZ67"/>
<dbReference type="Proteomes" id="UP000037505">
    <property type="component" value="Unassembled WGS sequence"/>
</dbReference>
<feature type="domain" description="Thiamine pyrophosphate enzyme TPP-binding" evidence="13">
    <location>
        <begin position="420"/>
        <end position="522"/>
    </location>
</feature>
<dbReference type="InterPro" id="IPR012000">
    <property type="entry name" value="Thiamin_PyroP_enz_cen_dom"/>
</dbReference>
<dbReference type="InterPro" id="IPR029035">
    <property type="entry name" value="DHS-like_NAD/FAD-binding_dom"/>
</dbReference>
<evidence type="ECO:0000256" key="8">
    <source>
        <dbReference type="ARBA" id="ARBA00022842"/>
    </source>
</evidence>
<dbReference type="GO" id="GO:0000287">
    <property type="term" value="F:magnesium ion binding"/>
    <property type="evidence" value="ECO:0007669"/>
    <property type="project" value="InterPro"/>
</dbReference>
<dbReference type="CDD" id="cd07038">
    <property type="entry name" value="TPP_PYR_PDC_IPDC_like"/>
    <property type="match status" value="1"/>
</dbReference>
<keyword evidence="9 11" id="KW-0786">Thiamine pyrophosphate</keyword>
<dbReference type="InterPro" id="IPR012110">
    <property type="entry name" value="PDC/IPDC-like"/>
</dbReference>
<dbReference type="GeneID" id="26809344"/>
<dbReference type="GO" id="GO:0004737">
    <property type="term" value="F:pyruvate decarboxylase activity"/>
    <property type="evidence" value="ECO:0007669"/>
    <property type="project" value="UniProtKB-EC"/>
</dbReference>
<evidence type="ECO:0000313" key="16">
    <source>
        <dbReference type="EMBL" id="KNG84814.1"/>
    </source>
</evidence>
<dbReference type="RefSeq" id="XP_015405737.1">
    <property type="nucleotide sequence ID" value="XM_015552796.1"/>
</dbReference>
<keyword evidence="6" id="KW-0479">Metal-binding</keyword>
<dbReference type="InterPro" id="IPR000399">
    <property type="entry name" value="TPP-bd_CS"/>
</dbReference>
<evidence type="ECO:0000313" key="17">
    <source>
        <dbReference type="Proteomes" id="UP000037505"/>
    </source>
</evidence>
<dbReference type="GO" id="GO:0000949">
    <property type="term" value="P:aromatic amino acid family catabolic process to alcohol via Ehrlich pathway"/>
    <property type="evidence" value="ECO:0007669"/>
    <property type="project" value="TreeGrafter"/>
</dbReference>
<dbReference type="STRING" id="1509407.A0A0L1IZ67"/>
<organism evidence="16 17">
    <name type="scientific">Aspergillus nomiae NRRL (strain ATCC 15546 / NRRL 13137 / CBS 260.88 / M93)</name>
    <dbReference type="NCBI Taxonomy" id="1509407"/>
    <lineage>
        <taxon>Eukaryota</taxon>
        <taxon>Fungi</taxon>
        <taxon>Dikarya</taxon>
        <taxon>Ascomycota</taxon>
        <taxon>Pezizomycotina</taxon>
        <taxon>Eurotiomycetes</taxon>
        <taxon>Eurotiomycetidae</taxon>
        <taxon>Eurotiales</taxon>
        <taxon>Aspergillaceae</taxon>
        <taxon>Aspergillus</taxon>
        <taxon>Aspergillus subgen. Circumdati</taxon>
    </lineage>
</organism>
<dbReference type="GO" id="GO:0005829">
    <property type="term" value="C:cytosol"/>
    <property type="evidence" value="ECO:0007669"/>
    <property type="project" value="TreeGrafter"/>
</dbReference>
<evidence type="ECO:0000256" key="9">
    <source>
        <dbReference type="ARBA" id="ARBA00023052"/>
    </source>
</evidence>
<dbReference type="EC" id="4.1.1.1" evidence="4"/>
<evidence type="ECO:0000259" key="12">
    <source>
        <dbReference type="Pfam" id="PF00205"/>
    </source>
</evidence>
<keyword evidence="8" id="KW-0460">Magnesium</keyword>
<evidence type="ECO:0000256" key="5">
    <source>
        <dbReference type="ARBA" id="ARBA00014422"/>
    </source>
</evidence>
<dbReference type="EMBL" id="JNOM01000187">
    <property type="protein sequence ID" value="KNG84814.1"/>
    <property type="molecule type" value="Genomic_DNA"/>
</dbReference>
<dbReference type="FunFam" id="3.40.50.970:FF:000024">
    <property type="entry name" value="Pyruvate decarboxylase isozyme"/>
    <property type="match status" value="1"/>
</dbReference>
<feature type="domain" description="SRR1-like" evidence="15">
    <location>
        <begin position="798"/>
        <end position="954"/>
    </location>
</feature>
<dbReference type="InterPro" id="IPR047213">
    <property type="entry name" value="TPP_PYR_PDC_IPDC-like"/>
</dbReference>
<comment type="cofactor">
    <cofactor evidence="2">
        <name>thiamine diphosphate</name>
        <dbReference type="ChEBI" id="CHEBI:58937"/>
    </cofactor>
</comment>
<dbReference type="Gene3D" id="3.40.50.970">
    <property type="match status" value="2"/>
</dbReference>
<evidence type="ECO:0000256" key="11">
    <source>
        <dbReference type="RuleBase" id="RU362132"/>
    </source>
</evidence>
<keyword evidence="10" id="KW-0456">Lyase</keyword>
<keyword evidence="17" id="KW-1185">Reference proteome</keyword>